<feature type="transmembrane region" description="Helical" evidence="12">
    <location>
        <begin position="19"/>
        <end position="36"/>
    </location>
</feature>
<keyword evidence="8" id="KW-0249">Electron transport</keyword>
<reference evidence="15" key="1">
    <citation type="submission" date="2023-07" db="EMBL/GenBank/DDBJ databases">
        <title>Thauera sp. CAU 1555 isolated from sand of Yaerae Beach.</title>
        <authorList>
            <person name="Kim W."/>
        </authorList>
    </citation>
    <scope>NUCLEOTIDE SEQUENCE [LARGE SCALE GENOMIC DNA]</scope>
    <source>
        <strain evidence="15">CAU 1555</strain>
    </source>
</reference>
<feature type="transmembrane region" description="Helical" evidence="12">
    <location>
        <begin position="121"/>
        <end position="144"/>
    </location>
</feature>
<evidence type="ECO:0000256" key="7">
    <source>
        <dbReference type="ARBA" id="ARBA00022723"/>
    </source>
</evidence>
<dbReference type="InterPro" id="IPR016174">
    <property type="entry name" value="Di-haem_cyt_TM"/>
</dbReference>
<keyword evidence="11 12" id="KW-0472">Membrane</keyword>
<evidence type="ECO:0000256" key="1">
    <source>
        <dbReference type="ARBA" id="ARBA00004651"/>
    </source>
</evidence>
<gene>
    <name evidence="14" type="ORF">IFO67_04250</name>
</gene>
<keyword evidence="5" id="KW-0349">Heme</keyword>
<dbReference type="InterPro" id="IPR011577">
    <property type="entry name" value="Cyt_b561_bac/Ni-Hgenase"/>
</dbReference>
<feature type="domain" description="Cytochrome b561 bacterial/Ni-hydrogenase" evidence="13">
    <location>
        <begin position="13"/>
        <end position="199"/>
    </location>
</feature>
<name>A0ABR9B834_9RHOO</name>
<evidence type="ECO:0000256" key="11">
    <source>
        <dbReference type="ARBA" id="ARBA00023136"/>
    </source>
</evidence>
<comment type="caution">
    <text evidence="14">The sequence shown here is derived from an EMBL/GenBank/DDBJ whole genome shotgun (WGS) entry which is preliminary data.</text>
</comment>
<dbReference type="RefSeq" id="WP_187716882.1">
    <property type="nucleotide sequence ID" value="NZ_JACTAH010000001.1"/>
</dbReference>
<comment type="similarity">
    <text evidence="2">Belongs to the HupC/HyaC/HydC family.</text>
</comment>
<feature type="transmembrane region" description="Helical" evidence="12">
    <location>
        <begin position="164"/>
        <end position="182"/>
    </location>
</feature>
<evidence type="ECO:0000256" key="6">
    <source>
        <dbReference type="ARBA" id="ARBA00022692"/>
    </source>
</evidence>
<keyword evidence="7" id="KW-0479">Metal-binding</keyword>
<keyword evidence="6 12" id="KW-0812">Transmembrane</keyword>
<evidence type="ECO:0000256" key="10">
    <source>
        <dbReference type="ARBA" id="ARBA00023004"/>
    </source>
</evidence>
<proteinExistence type="inferred from homology"/>
<feature type="transmembrane region" description="Helical" evidence="12">
    <location>
        <begin position="56"/>
        <end position="73"/>
    </location>
</feature>
<evidence type="ECO:0000256" key="3">
    <source>
        <dbReference type="ARBA" id="ARBA00022448"/>
    </source>
</evidence>
<evidence type="ECO:0000256" key="2">
    <source>
        <dbReference type="ARBA" id="ARBA00008622"/>
    </source>
</evidence>
<organism evidence="14 15">
    <name type="scientific">Thauera sedimentorum</name>
    <dbReference type="NCBI Taxonomy" id="2767595"/>
    <lineage>
        <taxon>Bacteria</taxon>
        <taxon>Pseudomonadati</taxon>
        <taxon>Pseudomonadota</taxon>
        <taxon>Betaproteobacteria</taxon>
        <taxon>Rhodocyclales</taxon>
        <taxon>Zoogloeaceae</taxon>
        <taxon>Thauera</taxon>
    </lineage>
</organism>
<comment type="subcellular location">
    <subcellularLocation>
        <location evidence="1">Cell membrane</location>
        <topology evidence="1">Multi-pass membrane protein</topology>
    </subcellularLocation>
</comment>
<evidence type="ECO:0000256" key="5">
    <source>
        <dbReference type="ARBA" id="ARBA00022617"/>
    </source>
</evidence>
<accession>A0ABR9B834</accession>
<keyword evidence="10" id="KW-0408">Iron</keyword>
<dbReference type="EMBL" id="JACYTO010000001">
    <property type="protein sequence ID" value="MBD8502084.1"/>
    <property type="molecule type" value="Genomic_DNA"/>
</dbReference>
<dbReference type="SUPFAM" id="SSF81342">
    <property type="entry name" value="Transmembrane di-heme cytochromes"/>
    <property type="match status" value="1"/>
</dbReference>
<dbReference type="PANTHER" id="PTHR30485">
    <property type="entry name" value="NI/FE-HYDROGENASE 1 B-TYPE CYTOCHROME SUBUNIT"/>
    <property type="match status" value="1"/>
</dbReference>
<dbReference type="Pfam" id="PF01292">
    <property type="entry name" value="Ni_hydr_CYTB"/>
    <property type="match status" value="1"/>
</dbReference>
<dbReference type="Proteomes" id="UP000603602">
    <property type="component" value="Unassembled WGS sequence"/>
</dbReference>
<keyword evidence="4" id="KW-1003">Cell membrane</keyword>
<dbReference type="InterPro" id="IPR051542">
    <property type="entry name" value="Hydrogenase_cytochrome"/>
</dbReference>
<keyword evidence="3" id="KW-0813">Transport</keyword>
<dbReference type="PRINTS" id="PR00161">
    <property type="entry name" value="NIHGNASECYTB"/>
</dbReference>
<dbReference type="Gene3D" id="1.20.950.20">
    <property type="entry name" value="Transmembrane di-heme cytochromes, Chain C"/>
    <property type="match status" value="1"/>
</dbReference>
<evidence type="ECO:0000259" key="13">
    <source>
        <dbReference type="Pfam" id="PF01292"/>
    </source>
</evidence>
<evidence type="ECO:0000256" key="12">
    <source>
        <dbReference type="SAM" id="Phobius"/>
    </source>
</evidence>
<protein>
    <submittedName>
        <fullName evidence="14">Cytochrome b/b6 domain-containing protein</fullName>
    </submittedName>
</protein>
<keyword evidence="9 12" id="KW-1133">Transmembrane helix</keyword>
<evidence type="ECO:0000256" key="8">
    <source>
        <dbReference type="ARBA" id="ARBA00022982"/>
    </source>
</evidence>
<sequence>MSEHQTSGRMYVFKRYERFWHWSQAALIIFMMLTGFEIAGTYQNFGFQRAVEYHTLAAWTLLVLWAFTIFWQFTTGEWRQYIPTLKKVDAMVRYYAWGIFRGAPHPYRKTVLKKHNPLQRLAYLALLAVVSPIIWVSGLLYLFYAYWGDYGIDRWLSLDWVATAHTAGAFMMLVFFIVHVYLTTTGHTVFAHIKAMITGWEDEDEHEPGAQPATARKAP</sequence>
<dbReference type="PANTHER" id="PTHR30485:SF1">
    <property type="entry name" value="CYTOCHROME YDHU-RELATED"/>
    <property type="match status" value="1"/>
</dbReference>
<evidence type="ECO:0000256" key="4">
    <source>
        <dbReference type="ARBA" id="ARBA00022475"/>
    </source>
</evidence>
<evidence type="ECO:0000256" key="9">
    <source>
        <dbReference type="ARBA" id="ARBA00022989"/>
    </source>
</evidence>
<dbReference type="InterPro" id="IPR000516">
    <property type="entry name" value="Ni-dep_Hydgase_cyt-B"/>
</dbReference>
<evidence type="ECO:0000313" key="15">
    <source>
        <dbReference type="Proteomes" id="UP000603602"/>
    </source>
</evidence>
<evidence type="ECO:0000313" key="14">
    <source>
        <dbReference type="EMBL" id="MBD8502084.1"/>
    </source>
</evidence>
<keyword evidence="15" id="KW-1185">Reference proteome</keyword>